<dbReference type="Proteomes" id="UP000677228">
    <property type="component" value="Unassembled WGS sequence"/>
</dbReference>
<evidence type="ECO:0000313" key="5">
    <source>
        <dbReference type="EMBL" id="CAF3815069.1"/>
    </source>
</evidence>
<dbReference type="Proteomes" id="UP000663829">
    <property type="component" value="Unassembled WGS sequence"/>
</dbReference>
<feature type="region of interest" description="Disordered" evidence="1">
    <location>
        <begin position="1"/>
        <end position="33"/>
    </location>
</feature>
<dbReference type="SUPFAM" id="SSF50494">
    <property type="entry name" value="Trypsin-like serine proteases"/>
    <property type="match status" value="1"/>
</dbReference>
<dbReference type="EMBL" id="CAJOBA010003451">
    <property type="protein sequence ID" value="CAF3682256.1"/>
    <property type="molecule type" value="Genomic_DNA"/>
</dbReference>
<reference evidence="3" key="1">
    <citation type="submission" date="2021-02" db="EMBL/GenBank/DDBJ databases">
        <authorList>
            <person name="Nowell W R."/>
        </authorList>
    </citation>
    <scope>NUCLEOTIDE SEQUENCE</scope>
</reference>
<dbReference type="InterPro" id="IPR009003">
    <property type="entry name" value="Peptidase_S1_PA"/>
</dbReference>
<evidence type="ECO:0000313" key="4">
    <source>
        <dbReference type="EMBL" id="CAF3682256.1"/>
    </source>
</evidence>
<accession>A0A814K234</accession>
<dbReference type="Proteomes" id="UP000682733">
    <property type="component" value="Unassembled WGS sequence"/>
</dbReference>
<evidence type="ECO:0000256" key="1">
    <source>
        <dbReference type="SAM" id="MobiDB-lite"/>
    </source>
</evidence>
<gene>
    <name evidence="3" type="ORF">GPM918_LOCUS15986</name>
    <name evidence="2" type="ORF">OVA965_LOCUS9656</name>
    <name evidence="5" type="ORF">SRO942_LOCUS15986</name>
    <name evidence="4" type="ORF">TMI583_LOCUS9652</name>
</gene>
<evidence type="ECO:0000313" key="3">
    <source>
        <dbReference type="EMBL" id="CAF1045139.1"/>
    </source>
</evidence>
<name>A0A814K234_9BILA</name>
<evidence type="ECO:0000313" key="2">
    <source>
        <dbReference type="EMBL" id="CAF0901668.1"/>
    </source>
</evidence>
<dbReference type="Proteomes" id="UP000681722">
    <property type="component" value="Unassembled WGS sequence"/>
</dbReference>
<protein>
    <submittedName>
        <fullName evidence="3">Uncharacterized protein</fullName>
    </submittedName>
</protein>
<evidence type="ECO:0000313" key="6">
    <source>
        <dbReference type="Proteomes" id="UP000663829"/>
    </source>
</evidence>
<comment type="caution">
    <text evidence="3">The sequence shown here is derived from an EMBL/GenBank/DDBJ whole genome shotgun (WGS) entry which is preliminary data.</text>
</comment>
<sequence>MSFHSFPEPEEDGDNINTSSSSNNSRKSDSDTEHVCFVSPSSTTTFIKAYTFNKHNEFVKDYDELKTDPSLRRFLNIRPPTIARNLFKTSDIVRQKLEKLSLAVGKCFFLDSNGTCDFTSYRITPIIKPNDNSPSFFIAATCAHPYLKTDEQLGSNQKILKYVYSNNLSAPTETLIFDDKAKIFEIFEYEKKIILDKTIYELDQSPNANQETTNPHLATQPWRLNDFLFIKVYDEGDEQIPFFQPTSSDIIPQESVALIGYPSGVEDVFKYEKQGFVVKFDKDKNDIKEKIRQCFGNWQQKICTVGEIRSVDDPAICKVRPHDASAESGMSGCPVISLNLLFSDSNTSLLGTNMGLFACNKKCNNFLTVHQPAWAAYYGLLVYPLLDPQTQDQLLPWYRKHENEINKFQAAVQNSKIQKR</sequence>
<dbReference type="EMBL" id="CAJNOK010003450">
    <property type="protein sequence ID" value="CAF0901668.1"/>
    <property type="molecule type" value="Genomic_DNA"/>
</dbReference>
<dbReference type="EMBL" id="CAJNOQ010004111">
    <property type="protein sequence ID" value="CAF1045139.1"/>
    <property type="molecule type" value="Genomic_DNA"/>
</dbReference>
<dbReference type="AlphaFoldDB" id="A0A814K234"/>
<proteinExistence type="predicted"/>
<keyword evidence="6" id="KW-1185">Reference proteome</keyword>
<feature type="compositionally biased region" description="Low complexity" evidence="1">
    <location>
        <begin position="15"/>
        <end position="25"/>
    </location>
</feature>
<organism evidence="3 6">
    <name type="scientific">Didymodactylos carnosus</name>
    <dbReference type="NCBI Taxonomy" id="1234261"/>
    <lineage>
        <taxon>Eukaryota</taxon>
        <taxon>Metazoa</taxon>
        <taxon>Spiralia</taxon>
        <taxon>Gnathifera</taxon>
        <taxon>Rotifera</taxon>
        <taxon>Eurotatoria</taxon>
        <taxon>Bdelloidea</taxon>
        <taxon>Philodinida</taxon>
        <taxon>Philodinidae</taxon>
        <taxon>Didymodactylos</taxon>
    </lineage>
</organism>
<dbReference type="EMBL" id="CAJOBC010004111">
    <property type="protein sequence ID" value="CAF3815069.1"/>
    <property type="molecule type" value="Genomic_DNA"/>
</dbReference>